<keyword evidence="4" id="KW-0808">Transferase</keyword>
<name>A0A6P3ZQ97_ZIZJJ</name>
<dbReference type="EC" id="2.4.1.82" evidence="2"/>
<dbReference type="GO" id="GO:0047274">
    <property type="term" value="F:galactinol-sucrose galactosyltransferase activity"/>
    <property type="evidence" value="ECO:0007669"/>
    <property type="project" value="UniProtKB-EC"/>
</dbReference>
<evidence type="ECO:0000313" key="10">
    <source>
        <dbReference type="RefSeq" id="XP_015881835.1"/>
    </source>
</evidence>
<dbReference type="FunFam" id="3.20.20.70:FF:000129">
    <property type="entry name" value="Probable galactinol--sucrose galactosyltransferase 1"/>
    <property type="match status" value="1"/>
</dbReference>
<evidence type="ECO:0000313" key="8">
    <source>
        <dbReference type="Proteomes" id="UP001652623"/>
    </source>
</evidence>
<dbReference type="PANTHER" id="PTHR31268:SF29">
    <property type="entry name" value="GALACTINOL--SUCROSE GALACTOSYLTRANSFERASE 1-RELATED"/>
    <property type="match status" value="1"/>
</dbReference>
<dbReference type="KEGG" id="zju:107417578"/>
<dbReference type="Pfam" id="PF05691">
    <property type="entry name" value="Raffinose_syn"/>
    <property type="match status" value="1"/>
</dbReference>
<dbReference type="RefSeq" id="XP_015881674.1">
    <property type="nucleotide sequence ID" value="XM_016026188.2"/>
</dbReference>
<dbReference type="InterPro" id="IPR013785">
    <property type="entry name" value="Aldolase_TIM"/>
</dbReference>
<keyword evidence="5" id="KW-0119">Carbohydrate metabolism</keyword>
<dbReference type="SUPFAM" id="SSF51445">
    <property type="entry name" value="(Trans)glycosidases"/>
    <property type="match status" value="1"/>
</dbReference>
<comment type="similarity">
    <text evidence="1">Belongs to the glycosyl hydrolases 36 family.</text>
</comment>
<evidence type="ECO:0000256" key="7">
    <source>
        <dbReference type="ARBA" id="ARBA00049426"/>
    </source>
</evidence>
<dbReference type="Gene3D" id="3.20.20.70">
    <property type="entry name" value="Aldolase class I"/>
    <property type="match status" value="1"/>
</dbReference>
<evidence type="ECO:0000256" key="1">
    <source>
        <dbReference type="ARBA" id="ARBA00007240"/>
    </source>
</evidence>
<dbReference type="PANTHER" id="PTHR31268">
    <property type="match status" value="1"/>
</dbReference>
<sequence length="763" mass="83772">MTIGAGISVADGKLTVLGNTVLVDVPDNIVVTPATGGALANGAFVGVTSDQMGCRRVFPVGKLQGLRFMCVFRFKLWWMTQRMGTCGKDIPFETQFLIVESQSESGGSHSDEGGRVGVDESSVYTVFLPILEGDFRAVLQGNEHDELEICLESGDPAVDEFGGSHLVFVGAGSNPFDVITNAVKTVEKHLQTFSHRERKKMPDMVNWFGWCTWDAFYTDVTSEGVKQGLESLEKGGIPPKFVIIDDGWQSVSMDPNGIEYKADNTANFANRLTHIKENHKFQKDGKEGHRVEDPALGLRHIVSEIKEKHALKYVYVWHAITGYWGGVRPGITEMDHYESKLAYPVSSPGVESIEHCDALKSITTNGLGLVNPEKVFNFYNELHSYLSSAGINGVKVDVQNILETLGAGHGGRVKLARKYHQALEASIARNFPDNGIISCMSHNTDGLYSAKRTAVIRASDDFFPRDPASHTIHIASVAYNTVFLGEFMQPDWDMFHSLHPMAEYHGAARAVGGCAIYVSDKPGQHDFNLLKKLVLPDGSILRAKLPGRPTRDCLFSDPTRDGKSLLKIWNLNNFTGVVGVFNCQGAGWCKVSKKNLIHDENPETITGIIRAKDVDHLPKVADEKWTGDAVVYSHLGGEVVYLPKDVSLPITLKSREYEVFTVVPVKELSNGVRFAPIGLLKMFNSGGAIIELDYESKRSAAVAMTIRGCGVFGAYSSSRPKRITVDDGSEEMEFGYEEGSGLVTVALRVPDGELFVWNVTIEL</sequence>
<dbReference type="AlphaFoldDB" id="A0A6P3ZQ97"/>
<organism evidence="10">
    <name type="scientific">Ziziphus jujuba</name>
    <name type="common">Chinese jujube</name>
    <name type="synonym">Ziziphus sativa</name>
    <dbReference type="NCBI Taxonomy" id="326968"/>
    <lineage>
        <taxon>Eukaryota</taxon>
        <taxon>Viridiplantae</taxon>
        <taxon>Streptophyta</taxon>
        <taxon>Embryophyta</taxon>
        <taxon>Tracheophyta</taxon>
        <taxon>Spermatophyta</taxon>
        <taxon>Magnoliopsida</taxon>
        <taxon>eudicotyledons</taxon>
        <taxon>Gunneridae</taxon>
        <taxon>Pentapetalae</taxon>
        <taxon>rosids</taxon>
        <taxon>fabids</taxon>
        <taxon>Rosales</taxon>
        <taxon>Rhamnaceae</taxon>
        <taxon>Paliureae</taxon>
        <taxon>Ziziphus</taxon>
    </lineage>
</organism>
<comment type="function">
    <text evidence="6">Transglycosidase operating by a ping-pong reaction mechanism. Involved in the synthesis of raffinose, a major soluble carbohydrate in seeds, roots and tubers.</text>
</comment>
<dbReference type="Proteomes" id="UP001652623">
    <property type="component" value="Chromosome 1"/>
</dbReference>
<dbReference type="InterPro" id="IPR017853">
    <property type="entry name" value="GH"/>
</dbReference>
<keyword evidence="3 9" id="KW-0328">Glycosyltransferase</keyword>
<evidence type="ECO:0000256" key="4">
    <source>
        <dbReference type="ARBA" id="ARBA00022679"/>
    </source>
</evidence>
<comment type="catalytic activity">
    <reaction evidence="7">
        <text>alpha-D-galactosyl-(1-&gt;3)-1D-myo-inositol + sucrose = raffinose + myo-inositol</text>
        <dbReference type="Rhea" id="RHEA:20161"/>
        <dbReference type="ChEBI" id="CHEBI:16634"/>
        <dbReference type="ChEBI" id="CHEBI:17268"/>
        <dbReference type="ChEBI" id="CHEBI:17505"/>
        <dbReference type="ChEBI" id="CHEBI:17992"/>
        <dbReference type="EC" id="2.4.1.82"/>
    </reaction>
</comment>
<evidence type="ECO:0000256" key="3">
    <source>
        <dbReference type="ARBA" id="ARBA00022676"/>
    </source>
</evidence>
<evidence type="ECO:0000256" key="5">
    <source>
        <dbReference type="ARBA" id="ARBA00023277"/>
    </source>
</evidence>
<gene>
    <name evidence="10" type="primary">LOC107417705</name>
    <name evidence="9" type="synonym">LOC107417578</name>
</gene>
<evidence type="ECO:0000256" key="6">
    <source>
        <dbReference type="ARBA" id="ARBA00025404"/>
    </source>
</evidence>
<keyword evidence="8" id="KW-1185">Reference proteome</keyword>
<proteinExistence type="inferred from homology"/>
<dbReference type="RefSeq" id="XP_015881674.3">
    <property type="nucleotide sequence ID" value="XM_016026188.4"/>
</dbReference>
<dbReference type="RefSeq" id="XP_015881835.1">
    <property type="nucleotide sequence ID" value="XM_016026349.2"/>
</dbReference>
<dbReference type="GeneID" id="107417578"/>
<reference evidence="9 10" key="1">
    <citation type="submission" date="2022-04" db="UniProtKB">
        <authorList>
            <consortium name="RefSeq"/>
        </authorList>
    </citation>
    <scope>IDENTIFICATION</scope>
    <source>
        <tissue evidence="9 10">In vitro plantlets</tissue>
    </source>
</reference>
<accession>A0A6P3ZQ97</accession>
<evidence type="ECO:0000256" key="2">
    <source>
        <dbReference type="ARBA" id="ARBA00012708"/>
    </source>
</evidence>
<protein>
    <recommendedName>
        <fullName evidence="2">galactinol--sucrose galactosyltransferase</fullName>
        <ecNumber evidence="2">2.4.1.82</ecNumber>
    </recommendedName>
</protein>
<dbReference type="InterPro" id="IPR008811">
    <property type="entry name" value="Glycosyl_hydrolases_36"/>
</dbReference>
<evidence type="ECO:0000313" key="9">
    <source>
        <dbReference type="RefSeq" id="XP_015881674.1"/>
    </source>
</evidence>